<sequence length="255" mass="28487">MGFDLKIRLRSYLDKSSPLLSAFRSIWTVYRSTDHEPGTSVQRRAFAQWFTEVAPHFIAYEDTTSLPALAAAAHGTVLELGPGSGNQLQRYKADQITAIYGVEPNAAFRAALTARVAALQLDALYVPVFCDVMDRATLERHGLVAESVDCVTSFGVLCSVEHPEQVVAQLWRLLKPGGELVVWEHGASADWVTWVVQKIWNLVWPVALDGCRLDRPIADILLKSADWEIVELREEGEKWSMMPRVSGILRKVQRG</sequence>
<protein>
    <recommendedName>
        <fullName evidence="1">Methyltransferase type 11 domain-containing protein</fullName>
    </recommendedName>
</protein>
<dbReference type="RefSeq" id="XP_020055581.1">
    <property type="nucleotide sequence ID" value="XM_020197509.1"/>
</dbReference>
<dbReference type="SUPFAM" id="SSF53335">
    <property type="entry name" value="S-adenosyl-L-methionine-dependent methyltransferases"/>
    <property type="match status" value="1"/>
</dbReference>
<dbReference type="InterPro" id="IPR013216">
    <property type="entry name" value="Methyltransf_11"/>
</dbReference>
<dbReference type="Proteomes" id="UP000184546">
    <property type="component" value="Unassembled WGS sequence"/>
</dbReference>
<dbReference type="EMBL" id="KV878978">
    <property type="protein sequence ID" value="OJJ99241.1"/>
    <property type="molecule type" value="Genomic_DNA"/>
</dbReference>
<dbReference type="STRING" id="690307.A0A1L9WSU0"/>
<feature type="domain" description="Methyltransferase type 11" evidence="1">
    <location>
        <begin position="78"/>
        <end position="182"/>
    </location>
</feature>
<name>A0A1L9WSU0_ASPA1</name>
<dbReference type="Pfam" id="PF08241">
    <property type="entry name" value="Methyltransf_11"/>
    <property type="match status" value="1"/>
</dbReference>
<dbReference type="GO" id="GO:0008757">
    <property type="term" value="F:S-adenosylmethionine-dependent methyltransferase activity"/>
    <property type="evidence" value="ECO:0007669"/>
    <property type="project" value="InterPro"/>
</dbReference>
<proteinExistence type="predicted"/>
<dbReference type="OMA" id="VWEHGAS"/>
<dbReference type="OrthoDB" id="540004at2759"/>
<keyword evidence="3" id="KW-1185">Reference proteome</keyword>
<dbReference type="PANTHER" id="PTHR45036:SF1">
    <property type="entry name" value="METHYLTRANSFERASE LIKE 7A"/>
    <property type="match status" value="1"/>
</dbReference>
<accession>A0A1L9WSU0</accession>
<evidence type="ECO:0000313" key="2">
    <source>
        <dbReference type="EMBL" id="OJJ99241.1"/>
    </source>
</evidence>
<organism evidence="2 3">
    <name type="scientific">Aspergillus aculeatus (strain ATCC 16872 / CBS 172.66 / WB 5094)</name>
    <dbReference type="NCBI Taxonomy" id="690307"/>
    <lineage>
        <taxon>Eukaryota</taxon>
        <taxon>Fungi</taxon>
        <taxon>Dikarya</taxon>
        <taxon>Ascomycota</taxon>
        <taxon>Pezizomycotina</taxon>
        <taxon>Eurotiomycetes</taxon>
        <taxon>Eurotiomycetidae</taxon>
        <taxon>Eurotiales</taxon>
        <taxon>Aspergillaceae</taxon>
        <taxon>Aspergillus</taxon>
        <taxon>Aspergillus subgen. Circumdati</taxon>
    </lineage>
</organism>
<dbReference type="InterPro" id="IPR052356">
    <property type="entry name" value="Thiol_S-MT"/>
</dbReference>
<reference evidence="3" key="1">
    <citation type="journal article" date="2017" name="Genome Biol.">
        <title>Comparative genomics reveals high biological diversity and specific adaptations in the industrially and medically important fungal genus Aspergillus.</title>
        <authorList>
            <person name="de Vries R.P."/>
            <person name="Riley R."/>
            <person name="Wiebenga A."/>
            <person name="Aguilar-Osorio G."/>
            <person name="Amillis S."/>
            <person name="Uchima C.A."/>
            <person name="Anderluh G."/>
            <person name="Asadollahi M."/>
            <person name="Askin M."/>
            <person name="Barry K."/>
            <person name="Battaglia E."/>
            <person name="Bayram O."/>
            <person name="Benocci T."/>
            <person name="Braus-Stromeyer S.A."/>
            <person name="Caldana C."/>
            <person name="Canovas D."/>
            <person name="Cerqueira G.C."/>
            <person name="Chen F."/>
            <person name="Chen W."/>
            <person name="Choi C."/>
            <person name="Clum A."/>
            <person name="Dos Santos R.A."/>
            <person name="Damasio A.R."/>
            <person name="Diallinas G."/>
            <person name="Emri T."/>
            <person name="Fekete E."/>
            <person name="Flipphi M."/>
            <person name="Freyberg S."/>
            <person name="Gallo A."/>
            <person name="Gournas C."/>
            <person name="Habgood R."/>
            <person name="Hainaut M."/>
            <person name="Harispe M.L."/>
            <person name="Henrissat B."/>
            <person name="Hilden K.S."/>
            <person name="Hope R."/>
            <person name="Hossain A."/>
            <person name="Karabika E."/>
            <person name="Karaffa L."/>
            <person name="Karanyi Z."/>
            <person name="Krasevec N."/>
            <person name="Kuo A."/>
            <person name="Kusch H."/>
            <person name="LaButti K."/>
            <person name="Lagendijk E.L."/>
            <person name="Lapidus A."/>
            <person name="Levasseur A."/>
            <person name="Lindquist E."/>
            <person name="Lipzen A."/>
            <person name="Logrieco A.F."/>
            <person name="MacCabe A."/>
            <person name="Maekelae M.R."/>
            <person name="Malavazi I."/>
            <person name="Melin P."/>
            <person name="Meyer V."/>
            <person name="Mielnichuk N."/>
            <person name="Miskei M."/>
            <person name="Molnar A.P."/>
            <person name="Mule G."/>
            <person name="Ngan C.Y."/>
            <person name="Orejas M."/>
            <person name="Orosz E."/>
            <person name="Ouedraogo J.P."/>
            <person name="Overkamp K.M."/>
            <person name="Park H.-S."/>
            <person name="Perrone G."/>
            <person name="Piumi F."/>
            <person name="Punt P.J."/>
            <person name="Ram A.F."/>
            <person name="Ramon A."/>
            <person name="Rauscher S."/>
            <person name="Record E."/>
            <person name="Riano-Pachon D.M."/>
            <person name="Robert V."/>
            <person name="Roehrig J."/>
            <person name="Ruller R."/>
            <person name="Salamov A."/>
            <person name="Salih N.S."/>
            <person name="Samson R.A."/>
            <person name="Sandor E."/>
            <person name="Sanguinetti M."/>
            <person name="Schuetze T."/>
            <person name="Sepcic K."/>
            <person name="Shelest E."/>
            <person name="Sherlock G."/>
            <person name="Sophianopoulou V."/>
            <person name="Squina F.M."/>
            <person name="Sun H."/>
            <person name="Susca A."/>
            <person name="Todd R.B."/>
            <person name="Tsang A."/>
            <person name="Unkles S.E."/>
            <person name="van de Wiele N."/>
            <person name="van Rossen-Uffink D."/>
            <person name="Oliveira J.V."/>
            <person name="Vesth T.C."/>
            <person name="Visser J."/>
            <person name="Yu J.-H."/>
            <person name="Zhou M."/>
            <person name="Andersen M.R."/>
            <person name="Archer D.B."/>
            <person name="Baker S.E."/>
            <person name="Benoit I."/>
            <person name="Brakhage A.A."/>
            <person name="Braus G.H."/>
            <person name="Fischer R."/>
            <person name="Frisvad J.C."/>
            <person name="Goldman G.H."/>
            <person name="Houbraken J."/>
            <person name="Oakley B."/>
            <person name="Pocsi I."/>
            <person name="Scazzocchio C."/>
            <person name="Seiboth B."/>
            <person name="vanKuyk P.A."/>
            <person name="Wortman J."/>
            <person name="Dyer P.S."/>
            <person name="Grigoriev I.V."/>
        </authorList>
    </citation>
    <scope>NUCLEOTIDE SEQUENCE [LARGE SCALE GENOMIC DNA]</scope>
    <source>
        <strain evidence="3">ATCC 16872 / CBS 172.66 / WB 5094</strain>
    </source>
</reference>
<dbReference type="InterPro" id="IPR029063">
    <property type="entry name" value="SAM-dependent_MTases_sf"/>
</dbReference>
<dbReference type="PANTHER" id="PTHR45036">
    <property type="entry name" value="METHYLTRANSFERASE LIKE 7B"/>
    <property type="match status" value="1"/>
</dbReference>
<dbReference type="GeneID" id="30971323"/>
<evidence type="ECO:0000259" key="1">
    <source>
        <dbReference type="Pfam" id="PF08241"/>
    </source>
</evidence>
<dbReference type="Gene3D" id="3.40.50.150">
    <property type="entry name" value="Vaccinia Virus protein VP39"/>
    <property type="match status" value="1"/>
</dbReference>
<dbReference type="CDD" id="cd02440">
    <property type="entry name" value="AdoMet_MTases"/>
    <property type="match status" value="1"/>
</dbReference>
<dbReference type="AlphaFoldDB" id="A0A1L9WSU0"/>
<evidence type="ECO:0000313" key="3">
    <source>
        <dbReference type="Proteomes" id="UP000184546"/>
    </source>
</evidence>
<dbReference type="VEuPathDB" id="FungiDB:ASPACDRAFT_1856810"/>
<gene>
    <name evidence="2" type="ORF">ASPACDRAFT_1856810</name>
</gene>